<accession>V4UKR8</accession>
<protein>
    <submittedName>
        <fullName evidence="1">Uncharacterized protein</fullName>
    </submittedName>
</protein>
<name>V4UKR8_CITCL</name>
<dbReference type="EMBL" id="KI535697">
    <property type="protein sequence ID" value="ESR64840.1"/>
    <property type="molecule type" value="Genomic_DNA"/>
</dbReference>
<keyword evidence="2" id="KW-1185">Reference proteome</keyword>
<organism evidence="1 2">
    <name type="scientific">Citrus clementina</name>
    <name type="common">Clementine</name>
    <name type="synonym">Citrus deliciosa x Citrus sinensis</name>
    <dbReference type="NCBI Taxonomy" id="85681"/>
    <lineage>
        <taxon>Eukaryota</taxon>
        <taxon>Viridiplantae</taxon>
        <taxon>Streptophyta</taxon>
        <taxon>Embryophyta</taxon>
        <taxon>Tracheophyta</taxon>
        <taxon>Spermatophyta</taxon>
        <taxon>Magnoliopsida</taxon>
        <taxon>eudicotyledons</taxon>
        <taxon>Gunneridae</taxon>
        <taxon>Pentapetalae</taxon>
        <taxon>rosids</taxon>
        <taxon>malvids</taxon>
        <taxon>Sapindales</taxon>
        <taxon>Rutaceae</taxon>
        <taxon>Aurantioideae</taxon>
        <taxon>Citrus</taxon>
    </lineage>
</organism>
<reference evidence="1 2" key="1">
    <citation type="submission" date="2013-10" db="EMBL/GenBank/DDBJ databases">
        <authorList>
            <consortium name="International Citrus Genome Consortium"/>
            <person name="Jenkins J."/>
            <person name="Schmutz J."/>
            <person name="Prochnik S."/>
            <person name="Rokhsar D."/>
            <person name="Gmitter F."/>
            <person name="Ollitrault P."/>
            <person name="Machado M."/>
            <person name="Talon M."/>
            <person name="Wincker P."/>
            <person name="Jaillon O."/>
            <person name="Morgante M."/>
        </authorList>
    </citation>
    <scope>NUCLEOTIDE SEQUENCE</scope>
    <source>
        <strain evidence="2">cv. Clemenules</strain>
    </source>
</reference>
<evidence type="ECO:0000313" key="1">
    <source>
        <dbReference type="EMBL" id="ESR64840.1"/>
    </source>
</evidence>
<dbReference type="Gramene" id="ESR64840">
    <property type="protein sequence ID" value="ESR64840"/>
    <property type="gene ID" value="CICLE_v10010119mg"/>
</dbReference>
<gene>
    <name evidence="1" type="ORF">CICLE_v10010119mg</name>
</gene>
<proteinExistence type="predicted"/>
<dbReference type="Proteomes" id="UP000030687">
    <property type="component" value="Unassembled WGS sequence"/>
</dbReference>
<evidence type="ECO:0000313" key="2">
    <source>
        <dbReference type="Proteomes" id="UP000030687"/>
    </source>
</evidence>
<dbReference type="AlphaFoldDB" id="V4UKR8"/>
<dbReference type="KEGG" id="cic:CICLE_v10010119mg"/>
<sequence length="68" mass="8022">MHVTGNKKGHIYHVKNLILLGKSKNRMHCLRRLERLFLATLRSKLVPWRMASNNYCHHVDAQSNMEQP</sequence>
<dbReference type="InParanoid" id="V4UKR8"/>